<dbReference type="GO" id="GO:0000160">
    <property type="term" value="P:phosphorelay signal transduction system"/>
    <property type="evidence" value="ECO:0007669"/>
    <property type="project" value="InterPro"/>
</dbReference>
<keyword evidence="1 2" id="KW-0597">Phosphoprotein</keyword>
<dbReference type="PANTHER" id="PTHR44591:SF3">
    <property type="entry name" value="RESPONSE REGULATORY DOMAIN-CONTAINING PROTEIN"/>
    <property type="match status" value="1"/>
</dbReference>
<dbReference type="InterPro" id="IPR050595">
    <property type="entry name" value="Bact_response_regulator"/>
</dbReference>
<dbReference type="Gene3D" id="3.40.50.2300">
    <property type="match status" value="1"/>
</dbReference>
<dbReference type="PROSITE" id="PS50110">
    <property type="entry name" value="RESPONSE_REGULATORY"/>
    <property type="match status" value="1"/>
</dbReference>
<evidence type="ECO:0000313" key="5">
    <source>
        <dbReference type="Proteomes" id="UP000186940"/>
    </source>
</evidence>
<dbReference type="Pfam" id="PF00072">
    <property type="entry name" value="Response_reg"/>
    <property type="match status" value="1"/>
</dbReference>
<proteinExistence type="predicted"/>
<feature type="modified residue" description="4-aspartylphosphate" evidence="2">
    <location>
        <position position="50"/>
    </location>
</feature>
<sequence length="201" mass="23132">MVVDDTKDMVWTVKKVLKSDGYNTMEAGGGLECLQKLYESREKPDLILLDVMMQPMDGWVTLKTIKADKKLSSIPVSMMTVIPPTPDIIEGELLMMFENYITKPFTKTELLNKLHETFEQMDKINSKYDALINKKAGKVADEYKHLATEFLRRKRVVEAMKKCSSTKLKSGKPIDEVIKNQEELIWIMEQKIAAIEHRYGI</sequence>
<dbReference type="AlphaFoldDB" id="A0A1F2PC81"/>
<dbReference type="InterPro" id="IPR011006">
    <property type="entry name" value="CheY-like_superfamily"/>
</dbReference>
<dbReference type="Proteomes" id="UP000186940">
    <property type="component" value="Unassembled WGS sequence"/>
</dbReference>
<reference evidence="4" key="1">
    <citation type="submission" date="2016-05" db="EMBL/GenBank/DDBJ databases">
        <title>Microbial consortia oxidize butane by reversing methanogenesis.</title>
        <authorList>
            <person name="Laso-Perez R."/>
            <person name="Richter M."/>
            <person name="Wegener G."/>
            <person name="Musat F."/>
        </authorList>
    </citation>
    <scope>NUCLEOTIDE SEQUENCE [LARGE SCALE GENOMIC DNA]</scope>
    <source>
        <strain evidence="4">BOX2</strain>
    </source>
</reference>
<dbReference type="SUPFAM" id="SSF52172">
    <property type="entry name" value="CheY-like"/>
    <property type="match status" value="1"/>
</dbReference>
<accession>A0A1F2PC81</accession>
<keyword evidence="5" id="KW-1185">Reference proteome</keyword>
<name>A0A1F2PC81_9EURY</name>
<dbReference type="InterPro" id="IPR001789">
    <property type="entry name" value="Sig_transdc_resp-reg_receiver"/>
</dbReference>
<feature type="domain" description="Response regulatory" evidence="3">
    <location>
        <begin position="1"/>
        <end position="118"/>
    </location>
</feature>
<dbReference type="SMART" id="SM00448">
    <property type="entry name" value="REC"/>
    <property type="match status" value="1"/>
</dbReference>
<evidence type="ECO:0000256" key="2">
    <source>
        <dbReference type="PROSITE-ProRule" id="PRU00169"/>
    </source>
</evidence>
<evidence type="ECO:0000256" key="1">
    <source>
        <dbReference type="ARBA" id="ARBA00022553"/>
    </source>
</evidence>
<dbReference type="PANTHER" id="PTHR44591">
    <property type="entry name" value="STRESS RESPONSE REGULATOR PROTEIN 1"/>
    <property type="match status" value="1"/>
</dbReference>
<dbReference type="EMBL" id="LYOS01000001">
    <property type="protein sequence ID" value="OFV68492.1"/>
    <property type="molecule type" value="Genomic_DNA"/>
</dbReference>
<comment type="caution">
    <text evidence="4">The sequence shown here is derived from an EMBL/GenBank/DDBJ whole genome shotgun (WGS) entry which is preliminary data.</text>
</comment>
<dbReference type="STRING" id="1838285.SCAL_000168"/>
<protein>
    <submittedName>
        <fullName evidence="4">Chemotaxis protein CheY</fullName>
    </submittedName>
</protein>
<organism evidence="4 5">
    <name type="scientific">Candidatus Syntropharchaeum caldarium</name>
    <dbReference type="NCBI Taxonomy" id="1838285"/>
    <lineage>
        <taxon>Archaea</taxon>
        <taxon>Methanobacteriati</taxon>
        <taxon>Methanobacteriota</taxon>
        <taxon>Stenosarchaea group</taxon>
        <taxon>Methanomicrobia</taxon>
        <taxon>Methanosarcinales</taxon>
        <taxon>ANME-2 cluster</taxon>
        <taxon>Candidatus Syntropharchaeum</taxon>
    </lineage>
</organism>
<evidence type="ECO:0000313" key="4">
    <source>
        <dbReference type="EMBL" id="OFV68492.1"/>
    </source>
</evidence>
<evidence type="ECO:0000259" key="3">
    <source>
        <dbReference type="PROSITE" id="PS50110"/>
    </source>
</evidence>
<gene>
    <name evidence="4" type="ORF">SCAL_000168</name>
</gene>